<evidence type="ECO:0000256" key="1">
    <source>
        <dbReference type="SAM" id="MobiDB-lite"/>
    </source>
</evidence>
<gene>
    <name evidence="2" type="ORF">OC842_005203</name>
</gene>
<feature type="compositionally biased region" description="Low complexity" evidence="1">
    <location>
        <begin position="395"/>
        <end position="413"/>
    </location>
</feature>
<feature type="compositionally biased region" description="Low complexity" evidence="1">
    <location>
        <begin position="139"/>
        <end position="174"/>
    </location>
</feature>
<feature type="region of interest" description="Disordered" evidence="1">
    <location>
        <begin position="139"/>
        <end position="202"/>
    </location>
</feature>
<dbReference type="EMBL" id="JAPDMQ010000356">
    <property type="protein sequence ID" value="KAK0526413.1"/>
    <property type="molecule type" value="Genomic_DNA"/>
</dbReference>
<dbReference type="AlphaFoldDB" id="A0AAN6G7T3"/>
<feature type="compositionally biased region" description="Acidic residues" evidence="1">
    <location>
        <begin position="414"/>
        <end position="426"/>
    </location>
</feature>
<protein>
    <submittedName>
        <fullName evidence="2">Uncharacterized protein</fullName>
    </submittedName>
</protein>
<evidence type="ECO:0000313" key="2">
    <source>
        <dbReference type="EMBL" id="KAK0526413.1"/>
    </source>
</evidence>
<name>A0AAN6G7T3_9BASI</name>
<feature type="region of interest" description="Disordered" evidence="1">
    <location>
        <begin position="66"/>
        <end position="101"/>
    </location>
</feature>
<organism evidence="2 3">
    <name type="scientific">Tilletia horrida</name>
    <dbReference type="NCBI Taxonomy" id="155126"/>
    <lineage>
        <taxon>Eukaryota</taxon>
        <taxon>Fungi</taxon>
        <taxon>Dikarya</taxon>
        <taxon>Basidiomycota</taxon>
        <taxon>Ustilaginomycotina</taxon>
        <taxon>Exobasidiomycetes</taxon>
        <taxon>Tilletiales</taxon>
        <taxon>Tilletiaceae</taxon>
        <taxon>Tilletia</taxon>
    </lineage>
</organism>
<feature type="region of interest" description="Disordered" evidence="1">
    <location>
        <begin position="348"/>
        <end position="432"/>
    </location>
</feature>
<accession>A0AAN6G7T3</accession>
<sequence>MANTTARLAELTGLDAESVQTQLVPFLSTFTNADALRVHLVDLLGSSQQARSFIDDYVHLRFPSKTKQQTKTTAEPSAASSAKTQQPKQKLSAKQKLLQPAKAKRVVNEATSAEAFGPVGTVYHKERDFVLDGYRTPPQVAAPASASGSASVAQDRAPAAATANATSSKTATATAEEKGRTAQPTVHSALPATDSGTESPAPDLEVIAPTAAMKELDVLLAELTIPDESQDVGPSELVVCFCQVTLPQAVSPIIPPTSLLRTQLITSLQDQRQALEVEERQRIERVRGERRARDEDARDRANAAASAFPALGGMPVASASGSHPIGNTYGMAGYGARSNAVTLALGRRQPTEAERSALQQRTHRVLRIPAKGGPQAKKGPKKSKKAKPEAGGGKAAAKTNTSSTATTAPTTAADEQEEDDSDDADALGESAVEVTVTILVPDPEDDGWSAHEPAAAAGALSASSDAHAAAIERQRAIALTVGGHRPLANPRLDPALRPKYTSVKEREERRAAWEALAVDDVAAGADDDATEAS</sequence>
<evidence type="ECO:0000313" key="3">
    <source>
        <dbReference type="Proteomes" id="UP001176521"/>
    </source>
</evidence>
<reference evidence="2" key="1">
    <citation type="journal article" date="2023" name="PhytoFront">
        <title>Draft Genome Resources of Seven Strains of Tilletia horrida, Causal Agent of Kernel Smut of Rice.</title>
        <authorList>
            <person name="Khanal S."/>
            <person name="Antony Babu S."/>
            <person name="Zhou X.G."/>
        </authorList>
    </citation>
    <scope>NUCLEOTIDE SEQUENCE</scope>
    <source>
        <strain evidence="2">TX3</strain>
    </source>
</reference>
<keyword evidence="3" id="KW-1185">Reference proteome</keyword>
<feature type="compositionally biased region" description="Low complexity" evidence="1">
    <location>
        <begin position="85"/>
        <end position="101"/>
    </location>
</feature>
<comment type="caution">
    <text evidence="2">The sequence shown here is derived from an EMBL/GenBank/DDBJ whole genome shotgun (WGS) entry which is preliminary data.</text>
</comment>
<proteinExistence type="predicted"/>
<dbReference type="Proteomes" id="UP001176521">
    <property type="component" value="Unassembled WGS sequence"/>
</dbReference>
<feature type="compositionally biased region" description="Polar residues" evidence="1">
    <location>
        <begin position="66"/>
        <end position="84"/>
    </location>
</feature>